<sequence length="72" mass="8097">MCFKHEDVFAFPEPTEFLFTLEEPTKVGYKIGSLNIVDIPDALKALEKIPPEGLLLTKSHQSGYKTLAFTIQ</sequence>
<dbReference type="EMBL" id="JARQZJ010000008">
    <property type="protein sequence ID" value="KAK9871857.1"/>
    <property type="molecule type" value="Genomic_DNA"/>
</dbReference>
<keyword evidence="2" id="KW-1185">Reference proteome</keyword>
<organism evidence="1 2">
    <name type="scientific">Henosepilachna vigintioctopunctata</name>
    <dbReference type="NCBI Taxonomy" id="420089"/>
    <lineage>
        <taxon>Eukaryota</taxon>
        <taxon>Metazoa</taxon>
        <taxon>Ecdysozoa</taxon>
        <taxon>Arthropoda</taxon>
        <taxon>Hexapoda</taxon>
        <taxon>Insecta</taxon>
        <taxon>Pterygota</taxon>
        <taxon>Neoptera</taxon>
        <taxon>Endopterygota</taxon>
        <taxon>Coleoptera</taxon>
        <taxon>Polyphaga</taxon>
        <taxon>Cucujiformia</taxon>
        <taxon>Coccinelloidea</taxon>
        <taxon>Coccinellidae</taxon>
        <taxon>Epilachninae</taxon>
        <taxon>Epilachnini</taxon>
        <taxon>Henosepilachna</taxon>
    </lineage>
</organism>
<evidence type="ECO:0000313" key="1">
    <source>
        <dbReference type="EMBL" id="KAK9871857.1"/>
    </source>
</evidence>
<accession>A0AAW1TKM2</accession>
<reference evidence="1 2" key="1">
    <citation type="submission" date="2023-03" db="EMBL/GenBank/DDBJ databases">
        <title>Genome insight into feeding habits of ladybird beetles.</title>
        <authorList>
            <person name="Li H.-S."/>
            <person name="Huang Y.-H."/>
            <person name="Pang H."/>
        </authorList>
    </citation>
    <scope>NUCLEOTIDE SEQUENCE [LARGE SCALE GENOMIC DNA]</scope>
    <source>
        <strain evidence="1">SYSU_2023b</strain>
        <tissue evidence="1">Whole body</tissue>
    </source>
</reference>
<proteinExistence type="predicted"/>
<comment type="caution">
    <text evidence="1">The sequence shown here is derived from an EMBL/GenBank/DDBJ whole genome shotgun (WGS) entry which is preliminary data.</text>
</comment>
<dbReference type="AlphaFoldDB" id="A0AAW1TKM2"/>
<name>A0AAW1TKM2_9CUCU</name>
<dbReference type="Proteomes" id="UP001431783">
    <property type="component" value="Unassembled WGS sequence"/>
</dbReference>
<protein>
    <submittedName>
        <fullName evidence="1">Uncharacterized protein</fullName>
    </submittedName>
</protein>
<evidence type="ECO:0000313" key="2">
    <source>
        <dbReference type="Proteomes" id="UP001431783"/>
    </source>
</evidence>
<gene>
    <name evidence="1" type="ORF">WA026_015103</name>
</gene>